<name>A0A6I8U3U1_AEDAE</name>
<dbReference type="AlphaFoldDB" id="A0A6I8U3U1"/>
<feature type="compositionally biased region" description="Basic and acidic residues" evidence="1">
    <location>
        <begin position="1203"/>
        <end position="1216"/>
    </location>
</feature>
<feature type="region of interest" description="Disordered" evidence="1">
    <location>
        <begin position="193"/>
        <end position="270"/>
    </location>
</feature>
<dbReference type="InterPro" id="IPR012677">
    <property type="entry name" value="Nucleotide-bd_a/b_plait_sf"/>
</dbReference>
<feature type="compositionally biased region" description="Low complexity" evidence="1">
    <location>
        <begin position="864"/>
        <end position="912"/>
    </location>
</feature>
<dbReference type="InParanoid" id="A0A6I8U3U1"/>
<dbReference type="GO" id="GO:0003723">
    <property type="term" value="F:RNA binding"/>
    <property type="evidence" value="ECO:0007669"/>
    <property type="project" value="UniProtKB-UniRule"/>
</dbReference>
<proteinExistence type="predicted"/>
<dbReference type="EnsemblMetazoa" id="AAEL022113-RA">
    <property type="protein sequence ID" value="AAEL022113-PA"/>
    <property type="gene ID" value="AAEL022113"/>
</dbReference>
<dbReference type="Gene3D" id="3.30.70.330">
    <property type="match status" value="3"/>
</dbReference>
<feature type="compositionally biased region" description="Basic and acidic residues" evidence="1">
    <location>
        <begin position="1179"/>
        <end position="1192"/>
    </location>
</feature>
<feature type="region of interest" description="Disordered" evidence="1">
    <location>
        <begin position="955"/>
        <end position="985"/>
    </location>
</feature>
<keyword evidence="4" id="KW-1185">Reference proteome</keyword>
<evidence type="ECO:0000313" key="3">
    <source>
        <dbReference type="EnsemblMetazoa" id="AAEL022113-PA"/>
    </source>
</evidence>
<feature type="compositionally biased region" description="Basic and acidic residues" evidence="1">
    <location>
        <begin position="1055"/>
        <end position="1068"/>
    </location>
</feature>
<feature type="compositionally biased region" description="Low complexity" evidence="1">
    <location>
        <begin position="330"/>
        <end position="344"/>
    </location>
</feature>
<dbReference type="InterPro" id="IPR035979">
    <property type="entry name" value="RBD_domain_sf"/>
</dbReference>
<feature type="region of interest" description="Disordered" evidence="1">
    <location>
        <begin position="324"/>
        <end position="378"/>
    </location>
</feature>
<dbReference type="PANTHER" id="PTHR23030">
    <property type="entry name" value="PCD6 INTERACTING PROTEIN-RELATED"/>
    <property type="match status" value="1"/>
</dbReference>
<dbReference type="Pfam" id="PF00076">
    <property type="entry name" value="RRM_1"/>
    <property type="match status" value="1"/>
</dbReference>
<feature type="region of interest" description="Disordered" evidence="1">
    <location>
        <begin position="284"/>
        <end position="303"/>
    </location>
</feature>
<reference evidence="3 4" key="1">
    <citation type="submission" date="2017-06" db="EMBL/GenBank/DDBJ databases">
        <title>Aedes aegypti genome working group (AGWG) sequencing and assembly.</title>
        <authorList>
            <consortium name="Aedes aegypti Genome Working Group (AGWG)"/>
            <person name="Matthews B.J."/>
        </authorList>
    </citation>
    <scope>NUCLEOTIDE SEQUENCE [LARGE SCALE GENOMIC DNA]</scope>
    <source>
        <strain evidence="3 4">LVP_AGWG</strain>
    </source>
</reference>
<evidence type="ECO:0000259" key="2">
    <source>
        <dbReference type="PROSITE" id="PS50102"/>
    </source>
</evidence>
<accession>A0A6I8U3U1</accession>
<dbReference type="PANTHER" id="PTHR23030:SF42">
    <property type="entry name" value="CHROMOSOME UNDETERMINED SCAFFOLD_90, WHOLE GENOME SHOTGUN SEQUENCE"/>
    <property type="match status" value="1"/>
</dbReference>
<dbReference type="OrthoDB" id="442677at2759"/>
<feature type="region of interest" description="Disordered" evidence="1">
    <location>
        <begin position="1107"/>
        <end position="1229"/>
    </location>
</feature>
<dbReference type="CDD" id="cd00590">
    <property type="entry name" value="RRM_SF"/>
    <property type="match status" value="2"/>
</dbReference>
<dbReference type="Proteomes" id="UP000008820">
    <property type="component" value="Chromosome 1"/>
</dbReference>
<dbReference type="PROSITE" id="PS50102">
    <property type="entry name" value="RRM"/>
    <property type="match status" value="2"/>
</dbReference>
<organism evidence="3 4">
    <name type="scientific">Aedes aegypti</name>
    <name type="common">Yellowfever mosquito</name>
    <name type="synonym">Culex aegypti</name>
    <dbReference type="NCBI Taxonomy" id="7159"/>
    <lineage>
        <taxon>Eukaryota</taxon>
        <taxon>Metazoa</taxon>
        <taxon>Ecdysozoa</taxon>
        <taxon>Arthropoda</taxon>
        <taxon>Hexapoda</taxon>
        <taxon>Insecta</taxon>
        <taxon>Pterygota</taxon>
        <taxon>Neoptera</taxon>
        <taxon>Endopterygota</taxon>
        <taxon>Diptera</taxon>
        <taxon>Nematocera</taxon>
        <taxon>Culicoidea</taxon>
        <taxon>Culicidae</taxon>
        <taxon>Culicinae</taxon>
        <taxon>Aedini</taxon>
        <taxon>Aedes</taxon>
        <taxon>Stegomyia</taxon>
    </lineage>
</organism>
<evidence type="ECO:0000256" key="1">
    <source>
        <dbReference type="SAM" id="MobiDB-lite"/>
    </source>
</evidence>
<reference evidence="3" key="2">
    <citation type="submission" date="2020-05" db="UniProtKB">
        <authorList>
            <consortium name="EnsemblMetazoa"/>
        </authorList>
    </citation>
    <scope>IDENTIFICATION</scope>
    <source>
        <strain evidence="3">LVP_AGWG</strain>
    </source>
</reference>
<feature type="domain" description="RRM" evidence="2">
    <location>
        <begin position="446"/>
        <end position="539"/>
    </location>
</feature>
<dbReference type="InterPro" id="IPR000504">
    <property type="entry name" value="RRM_dom"/>
</dbReference>
<feature type="region of interest" description="Disordered" evidence="1">
    <location>
        <begin position="1018"/>
        <end position="1076"/>
    </location>
</feature>
<feature type="compositionally biased region" description="Polar residues" evidence="1">
    <location>
        <begin position="925"/>
        <end position="939"/>
    </location>
</feature>
<protein>
    <recommendedName>
        <fullName evidence="2">RRM domain-containing protein</fullName>
    </recommendedName>
</protein>
<feature type="domain" description="RRM" evidence="2">
    <location>
        <begin position="92"/>
        <end position="162"/>
    </location>
</feature>
<feature type="region of interest" description="Disordered" evidence="1">
    <location>
        <begin position="852"/>
        <end position="942"/>
    </location>
</feature>
<evidence type="ECO:0000313" key="4">
    <source>
        <dbReference type="Proteomes" id="UP000008820"/>
    </source>
</evidence>
<gene>
    <name evidence="3" type="primary">5574048</name>
</gene>
<dbReference type="SMART" id="SM00360">
    <property type="entry name" value="RRM"/>
    <property type="match status" value="4"/>
</dbReference>
<dbReference type="SUPFAM" id="SSF54928">
    <property type="entry name" value="RNA-binding domain, RBD"/>
    <property type="match status" value="4"/>
</dbReference>
<feature type="compositionally biased region" description="Low complexity" evidence="1">
    <location>
        <begin position="198"/>
        <end position="256"/>
    </location>
</feature>
<feature type="compositionally biased region" description="Gly residues" evidence="1">
    <location>
        <begin position="1149"/>
        <end position="1167"/>
    </location>
</feature>
<sequence>MKLNRKLLIYVENISPTSSEQNLQAYLEKFAPVQGVYFLREKQCTKRSIAAFLRVANETDRDCIMLRNQQNYRGKRLFMLRADQPHDYQAEQTIIVRNITNKISEENLYDHFQDCGTIAFLQIRTDDFAYVTFEDKSSVKNAMSKNNQPLKGSSLKIQLLTRNLDIMIVSLDTLPSRMPDLYRMLIMPLEPRASSGEQQQQQQPAVQSQPPVVKQPQSQQQPKFQPNQQPQAQRQQQQQQQQSQQSRQQNQQQQRENQQRLQRENQQLQQQAQAQQQRLQQQQQLLQQQRPLPQRQQNQRQQQQGLQQQQQQIQQQIQMLKEKANALAGKQQQQQQQQKQAVPEQPKPIPKPQEVPKKQQEVDPVPAASSSQSDTDDVQIVEIVETQQIIEDDDDDDEEVQIVEKPTVEPIPSDYVAKPDDVMRPVKASELVLKDVPKLKSEDDRRSVWVNNIQPETRRLDLVLYMEQFGDVMHCKIGNSNNCAFTRWAKIMFTTEDGAARAAEYFLHPFQGRYLFVLQCSKYVVEEPGKVFVIDYLSKYVVYEDVVKAFKHIGEVFYLVRLYDNNYKVRIFFLNQVDEKAVLAVDSIDGRPAKLELYIENMVLRLPKTLAKELKEAREIKDPEKEARMARITEIYKEEALDRYATREYTNPDPKTSPVEVVIYNVPVGTTDQQIKRFFKSIGEPTAIRRVPIETETHTVRDAECVYVGFRTLSMALQAAEISPERTLNSFNPFIFTAWSQAAMTDRNTIRLFFNKYISMQDIYNGLIHCGQIKYIEKQRAKRALVVFGNGENGVLNAKRMNFIGDTKITCKGAFVATRLDLHAEKKKKQAEAKQPPAAAIVIEDEDEVVVVPSDNSPDKKQNQKGQNLKQGPSPIKQQQQQGQRQKQQHQQQQQRQQQQRSGGNRNRNSNSFGDDGPPHRHQQQRNQMNPWQNNNQGPIWNDQFQRRDQFPHNDEFNFQRNQNPFMQGDRFNPDGGPFDRFGNQGPNRNMNMNEFEQMMMAQQFDNFNLNSNNGFIRGNPMDSDDPPLGRPWGQNQQNFDRFSPPGRRSPFNREFPDDHDQDFDRDSPGIPSNIPEEDIDEYILRKQEAIKRRLEQLDRQLITSVETSRQRDFQRAARHRQGTVFSDNGDVHYVPNPAAVARNRGRGGRGGNFGGGRRGGGKGGDAAEGPSRGRGRRDRNELMKNRARDPFADVDIVPIIRISEDRSPSPKRSREDEFDAAQFNAAWN</sequence>